<dbReference type="GO" id="GO:0016740">
    <property type="term" value="F:transferase activity"/>
    <property type="evidence" value="ECO:0007669"/>
    <property type="project" value="UniProtKB-KW"/>
</dbReference>
<dbReference type="EnsemblBacteria" id="AAD35712">
    <property type="protein sequence ID" value="AAD35712"/>
    <property type="gene ID" value="TM_0628"/>
</dbReference>
<accession>Q9WZ96</accession>
<dbReference type="InParanoid" id="Q9WZ96"/>
<dbReference type="SUPFAM" id="SSF53756">
    <property type="entry name" value="UDP-Glycosyltransferase/glycogen phosphorylase"/>
    <property type="match status" value="1"/>
</dbReference>
<evidence type="ECO:0000313" key="2">
    <source>
        <dbReference type="EMBL" id="AAD35712.1"/>
    </source>
</evidence>
<dbReference type="Gene3D" id="3.40.50.2000">
    <property type="entry name" value="Glycogen Phosphorylase B"/>
    <property type="match status" value="2"/>
</dbReference>
<dbReference type="OrthoDB" id="37061at2"/>
<reference evidence="2 3" key="1">
    <citation type="journal article" date="1999" name="Nature">
        <title>Evidence for lateral gene transfer between Archaea and Bacteria from genome sequence of Thermotoga maritima.</title>
        <authorList>
            <person name="Nelson K.E."/>
            <person name="Clayton R.A."/>
            <person name="Gill S.R."/>
            <person name="Gwinn M.L."/>
            <person name="Dodson R.J."/>
            <person name="Haft D.H."/>
            <person name="Hickey E.K."/>
            <person name="Peterson J.D."/>
            <person name="Nelson W.C."/>
            <person name="Ketchum K.A."/>
            <person name="McDonald L."/>
            <person name="Utterback T.R."/>
            <person name="Malek J.A."/>
            <person name="Linher K.D."/>
            <person name="Garrett M.M."/>
            <person name="Stewart A.M."/>
            <person name="Cotton M.D."/>
            <person name="Pratt M.S."/>
            <person name="Phillips C.A."/>
            <person name="Richardson D."/>
            <person name="Heidelberg J."/>
            <person name="Sutton G.G."/>
            <person name="Fleischmann R.D."/>
            <person name="White O."/>
            <person name="Salzberg S.L."/>
            <person name="Smith H.O."/>
            <person name="Venter J.C."/>
            <person name="Fraser C.M."/>
        </authorList>
    </citation>
    <scope>NUCLEOTIDE SEQUENCE [LARGE SCALE GENOMIC DNA]</scope>
    <source>
        <strain evidence="3">ATCC 43589 / DSM 3109 / JCM 10099 / NBRC 100826 / MSB8</strain>
    </source>
</reference>
<dbReference type="Proteomes" id="UP000008183">
    <property type="component" value="Chromosome"/>
</dbReference>
<dbReference type="KEGG" id="tmm:Tmari_0629"/>
<proteinExistence type="predicted"/>
<dbReference type="PaxDb" id="243274-THEMA_01520"/>
<dbReference type="Pfam" id="PF13692">
    <property type="entry name" value="Glyco_trans_1_4"/>
    <property type="match status" value="1"/>
</dbReference>
<keyword evidence="1" id="KW-0808">Transferase</keyword>
<dbReference type="AlphaFoldDB" id="Q9WZ96"/>
<protein>
    <submittedName>
        <fullName evidence="2">Uncharacterized protein</fullName>
    </submittedName>
</protein>
<dbReference type="PANTHER" id="PTHR46401:SF2">
    <property type="entry name" value="GLYCOSYLTRANSFERASE WBBK-RELATED"/>
    <property type="match status" value="1"/>
</dbReference>
<gene>
    <name evidence="2" type="ordered locus">TM_0628</name>
</gene>
<evidence type="ECO:0000313" key="3">
    <source>
        <dbReference type="Proteomes" id="UP000008183"/>
    </source>
</evidence>
<dbReference type="PANTHER" id="PTHR46401">
    <property type="entry name" value="GLYCOSYLTRANSFERASE WBBK-RELATED"/>
    <property type="match status" value="1"/>
</dbReference>
<dbReference type="PIR" id="A72353">
    <property type="entry name" value="A72353"/>
</dbReference>
<accession>G4FDJ5</accession>
<dbReference type="KEGG" id="tmw:THMA_0644"/>
<keyword evidence="3" id="KW-1185">Reference proteome</keyword>
<dbReference type="EMBL" id="AE000512">
    <property type="protein sequence ID" value="AAD35712.1"/>
    <property type="molecule type" value="Genomic_DNA"/>
</dbReference>
<dbReference type="PATRIC" id="fig|243274.17.peg.630"/>
<dbReference type="KEGG" id="tmi:THEMA_01520"/>
<dbReference type="KEGG" id="tma:TM0628"/>
<dbReference type="RefSeq" id="WP_004081176.1">
    <property type="nucleotide sequence ID" value="NC_000853.1"/>
</dbReference>
<organism evidence="2 3">
    <name type="scientific">Thermotoga maritima (strain ATCC 43589 / DSM 3109 / JCM 10099 / NBRC 100826 / MSB8)</name>
    <dbReference type="NCBI Taxonomy" id="243274"/>
    <lineage>
        <taxon>Bacteria</taxon>
        <taxon>Thermotogati</taxon>
        <taxon>Thermotogota</taxon>
        <taxon>Thermotogae</taxon>
        <taxon>Thermotogales</taxon>
        <taxon>Thermotogaceae</taxon>
        <taxon>Thermotoga</taxon>
    </lineage>
</organism>
<dbReference type="SMR" id="Q9WZ96"/>
<sequence>MKAIISSLNFSPGHLSHTIAYAKLFREIGYDVFLWLHKEYKRMIKDIEFPIIWYPEESIGNTDIILFVNVSTINHKYAQILKRKGSKVIYLYHEPWESFRQYLKEGIKQALKATIAHFFSVRLLKNSDLVIVPSKYALNLYKNKDIKYNENVLMIPLLFDDELDEEVDITKKQYFSYIGHAVKGHAFDVYIELIKHIYKQGVDMKFQIATRTDLSRLLKKDKILQEMIEKEILKIAHGRPLPNSEINRAYKESFCIWNVYRRSTQSGVLPKAYMFGTPVIASNIGSFPEFVEAGKTGEIVYLPLNFDMTLDQIIKIKKDLENYSQRSRQFFLETFYYEVYLKIFKEIINIDHA</sequence>
<evidence type="ECO:0000256" key="1">
    <source>
        <dbReference type="ARBA" id="ARBA00022679"/>
    </source>
</evidence>
<name>Q9WZ96_THEMA</name>